<dbReference type="Pfam" id="PF03891">
    <property type="entry name" value="DUF333"/>
    <property type="match status" value="1"/>
</dbReference>
<keyword evidence="2" id="KW-1185">Reference proteome</keyword>
<comment type="caution">
    <text evidence="1">The sequence shown here is derived from an EMBL/GenBank/DDBJ whole genome shotgun (WGS) entry which is preliminary data.</text>
</comment>
<organism evidence="1 2">
    <name type="scientific">Ideonella paludis</name>
    <dbReference type="NCBI Taxonomy" id="1233411"/>
    <lineage>
        <taxon>Bacteria</taxon>
        <taxon>Pseudomonadati</taxon>
        <taxon>Pseudomonadota</taxon>
        <taxon>Betaproteobacteria</taxon>
        <taxon>Burkholderiales</taxon>
        <taxon>Sphaerotilaceae</taxon>
        <taxon>Ideonella</taxon>
    </lineage>
</organism>
<dbReference type="InterPro" id="IPR005590">
    <property type="entry name" value="DUF333"/>
</dbReference>
<protein>
    <submittedName>
        <fullName evidence="1">DUF333 domain-containing protein</fullName>
    </submittedName>
</protein>
<gene>
    <name evidence="1" type="ORF">KAK11_07075</name>
</gene>
<sequence>MNPFTHWPRPGIVARSRPSRLWGLGLLGLIAALGQAPLAQAAQPKPAAPAPTGPERCEASGGRAVIWSLRTPLKEPARAQFDQRGRLPACEWRAADGSKLGLSMRTLAAVQASQAVKAWLKPVAFDAKGGGSPAAHYCVQIGGTSTTIVHWGARGAAAGEMGLCLFADGSAIDDWALFYKQGGDLRGKDLATLWPEKS</sequence>
<evidence type="ECO:0000313" key="2">
    <source>
        <dbReference type="Proteomes" id="UP000672097"/>
    </source>
</evidence>
<dbReference type="Proteomes" id="UP000672097">
    <property type="component" value="Unassembled WGS sequence"/>
</dbReference>
<accession>A0ABS5DVA0</accession>
<dbReference type="RefSeq" id="WP_210807628.1">
    <property type="nucleotide sequence ID" value="NZ_JAGQDG010000002.1"/>
</dbReference>
<proteinExistence type="predicted"/>
<evidence type="ECO:0000313" key="1">
    <source>
        <dbReference type="EMBL" id="MBQ0935081.1"/>
    </source>
</evidence>
<dbReference type="EMBL" id="JAGQDG010000002">
    <property type="protein sequence ID" value="MBQ0935081.1"/>
    <property type="molecule type" value="Genomic_DNA"/>
</dbReference>
<name>A0ABS5DVA0_9BURK</name>
<reference evidence="1 2" key="1">
    <citation type="submission" date="2021-04" db="EMBL/GenBank/DDBJ databases">
        <title>The genome sequence of type strain Ideonella paludis KCTC 32238.</title>
        <authorList>
            <person name="Liu Y."/>
        </authorList>
    </citation>
    <scope>NUCLEOTIDE SEQUENCE [LARGE SCALE GENOMIC DNA]</scope>
    <source>
        <strain evidence="1 2">KCTC 32238</strain>
    </source>
</reference>